<feature type="non-terminal residue" evidence="3">
    <location>
        <position position="50"/>
    </location>
</feature>
<dbReference type="GO" id="GO:0003700">
    <property type="term" value="F:DNA-binding transcription factor activity"/>
    <property type="evidence" value="ECO:0007669"/>
    <property type="project" value="InterPro"/>
</dbReference>
<dbReference type="GO" id="GO:0043565">
    <property type="term" value="F:sequence-specific DNA binding"/>
    <property type="evidence" value="ECO:0007669"/>
    <property type="project" value="TreeGrafter"/>
</dbReference>
<dbReference type="Pfam" id="PF00126">
    <property type="entry name" value="HTH_1"/>
    <property type="match status" value="1"/>
</dbReference>
<name>A0AA91ZRS1_9BACI</name>
<dbReference type="InterPro" id="IPR036390">
    <property type="entry name" value="WH_DNA-bd_sf"/>
</dbReference>
<dbReference type="AlphaFoldDB" id="A0AA91ZRS1"/>
<sequence>MDKLRSMEVFLAVVERRSLSAAAAALSLSPSMVSTHLSNLEGELGVRLLN</sequence>
<evidence type="ECO:0000259" key="2">
    <source>
        <dbReference type="PROSITE" id="PS50931"/>
    </source>
</evidence>
<protein>
    <submittedName>
        <fullName evidence="3">LysR family transcriptional regulator</fullName>
    </submittedName>
</protein>
<dbReference type="InterPro" id="IPR058163">
    <property type="entry name" value="LysR-type_TF_proteobact-type"/>
</dbReference>
<dbReference type="InterPro" id="IPR036388">
    <property type="entry name" value="WH-like_DNA-bd_sf"/>
</dbReference>
<dbReference type="PANTHER" id="PTHR30537">
    <property type="entry name" value="HTH-TYPE TRANSCRIPTIONAL REGULATOR"/>
    <property type="match status" value="1"/>
</dbReference>
<dbReference type="EMBL" id="NVOR01000209">
    <property type="protein sequence ID" value="PED79913.1"/>
    <property type="molecule type" value="Genomic_DNA"/>
</dbReference>
<accession>A0AA91ZRS1</accession>
<evidence type="ECO:0000313" key="4">
    <source>
        <dbReference type="Proteomes" id="UP000221020"/>
    </source>
</evidence>
<comment type="similarity">
    <text evidence="1">Belongs to the LysR transcriptional regulatory family.</text>
</comment>
<gene>
    <name evidence="3" type="ORF">CON65_25785</name>
</gene>
<evidence type="ECO:0000256" key="1">
    <source>
        <dbReference type="ARBA" id="ARBA00009437"/>
    </source>
</evidence>
<proteinExistence type="inferred from homology"/>
<comment type="caution">
    <text evidence="3">The sequence shown here is derived from an EMBL/GenBank/DDBJ whole genome shotgun (WGS) entry which is preliminary data.</text>
</comment>
<dbReference type="Proteomes" id="UP000221020">
    <property type="component" value="Unassembled WGS sequence"/>
</dbReference>
<feature type="domain" description="HTH lysR-type" evidence="2">
    <location>
        <begin position="1"/>
        <end position="50"/>
    </location>
</feature>
<dbReference type="GO" id="GO:0006351">
    <property type="term" value="P:DNA-templated transcription"/>
    <property type="evidence" value="ECO:0007669"/>
    <property type="project" value="TreeGrafter"/>
</dbReference>
<dbReference type="SUPFAM" id="SSF46785">
    <property type="entry name" value="Winged helix' DNA-binding domain"/>
    <property type="match status" value="1"/>
</dbReference>
<dbReference type="InterPro" id="IPR000847">
    <property type="entry name" value="LysR_HTH_N"/>
</dbReference>
<dbReference type="PROSITE" id="PS50931">
    <property type="entry name" value="HTH_LYSR"/>
    <property type="match status" value="1"/>
</dbReference>
<reference evidence="3 4" key="1">
    <citation type="submission" date="2017-09" db="EMBL/GenBank/DDBJ databases">
        <title>Large-scale bioinformatics analysis of Bacillus genomes uncovers conserved roles of natural products in bacterial physiology.</title>
        <authorList>
            <consortium name="Agbiome Team Llc"/>
            <person name="Bleich R.M."/>
            <person name="Grubbs K.J."/>
            <person name="Santa Maria K.C."/>
            <person name="Allen S.E."/>
            <person name="Farag S."/>
            <person name="Shank E.A."/>
            <person name="Bowers A."/>
        </authorList>
    </citation>
    <scope>NUCLEOTIDE SEQUENCE [LARGE SCALE GENOMIC DNA]</scope>
    <source>
        <strain evidence="3 4">AFS092012</strain>
    </source>
</reference>
<organism evidence="3 4">
    <name type="scientific">Bacillus pseudomycoides</name>
    <dbReference type="NCBI Taxonomy" id="64104"/>
    <lineage>
        <taxon>Bacteria</taxon>
        <taxon>Bacillati</taxon>
        <taxon>Bacillota</taxon>
        <taxon>Bacilli</taxon>
        <taxon>Bacillales</taxon>
        <taxon>Bacillaceae</taxon>
        <taxon>Bacillus</taxon>
        <taxon>Bacillus cereus group</taxon>
    </lineage>
</organism>
<evidence type="ECO:0000313" key="3">
    <source>
        <dbReference type="EMBL" id="PED79913.1"/>
    </source>
</evidence>
<dbReference type="Gene3D" id="1.10.10.10">
    <property type="entry name" value="Winged helix-like DNA-binding domain superfamily/Winged helix DNA-binding domain"/>
    <property type="match status" value="1"/>
</dbReference>
<dbReference type="PANTHER" id="PTHR30537:SF5">
    <property type="entry name" value="HTH-TYPE TRANSCRIPTIONAL ACTIVATOR TTDR-RELATED"/>
    <property type="match status" value="1"/>
</dbReference>